<keyword evidence="6" id="KW-0479">Metal-binding</keyword>
<evidence type="ECO:0000256" key="3">
    <source>
        <dbReference type="ARBA" id="ARBA00022679"/>
    </source>
</evidence>
<dbReference type="PANTHER" id="PTHR46173">
    <property type="entry name" value="CCA TRNA NUCLEOTIDYLTRANSFERASE 1, MITOCHONDRIAL"/>
    <property type="match status" value="1"/>
</dbReference>
<dbReference type="GO" id="GO:0001680">
    <property type="term" value="P:tRNA 3'-terminal CCA addition"/>
    <property type="evidence" value="ECO:0007669"/>
    <property type="project" value="TreeGrafter"/>
</dbReference>
<dbReference type="InterPro" id="IPR002646">
    <property type="entry name" value="PolA_pol_head_dom"/>
</dbReference>
<evidence type="ECO:0000256" key="7">
    <source>
        <dbReference type="ARBA" id="ARBA00022741"/>
    </source>
</evidence>
<gene>
    <name evidence="12" type="primary">106089218</name>
</gene>
<dbReference type="GO" id="GO:1990180">
    <property type="term" value="P:mitochondrial tRNA 3'-end processing"/>
    <property type="evidence" value="ECO:0007669"/>
    <property type="project" value="TreeGrafter"/>
</dbReference>
<feature type="domain" description="Poly A polymerase head" evidence="10">
    <location>
        <begin position="81"/>
        <end position="204"/>
    </location>
</feature>
<sequence>MFIKPNLVSNFSRHLVRVCVVQQRHMAQQQTKEFKAKIQGVPEKMRDNPILKKIDSPEFKSIFSEELLTLVDIFKKYNYELRIAGGAVRDILMNIKPKDIDFATTATPDEMKEMFTAEQVRMINPKGEKHGTITPRIANKENFEVTTLRIDVRTDGRHAEVQFTTDWQLDANRRDLTINSMFLGFDGTVYDYFFGYEDLQQRRVVFVGDAAVRIQEDYLRILRYFRFYGRIAREANCHDAPTLEAIRANVEGLAKISGERIWSELQKIVVGNFAEELVLEMINCGMAPYCGLSQEPNTAEFKRLCTALKEFERPHHPILLLISLLNSVEDAMRLHERLKLSVFERDLALFITQQRDRVDVDFHTLTDYQKLCLHPYINKDYVEQLLKYKNKTELYKSLKAWNMPRFPVNGNHLKERGCPKSKKMGLVIDQLKIIWAESNFKISADDLLDKHLPSILESLNSPPLTPKKKMKTTE</sequence>
<feature type="domain" description="tRNA nucleotidyltransferase/poly(A) polymerase RNA and SrmB- binding" evidence="11">
    <location>
        <begin position="242"/>
        <end position="288"/>
    </location>
</feature>
<evidence type="ECO:0000256" key="4">
    <source>
        <dbReference type="ARBA" id="ARBA00022694"/>
    </source>
</evidence>
<proteinExistence type="inferred from homology"/>
<dbReference type="GO" id="GO:0016779">
    <property type="term" value="F:nucleotidyltransferase activity"/>
    <property type="evidence" value="ECO:0007669"/>
    <property type="project" value="UniProtKB-KW"/>
</dbReference>
<evidence type="ECO:0000256" key="6">
    <source>
        <dbReference type="ARBA" id="ARBA00022723"/>
    </source>
</evidence>
<dbReference type="EnsemblMetazoa" id="SCAU010323-RA">
    <property type="protein sequence ID" value="SCAU010323-PA"/>
    <property type="gene ID" value="SCAU010323"/>
</dbReference>
<dbReference type="SUPFAM" id="SSF81891">
    <property type="entry name" value="Poly A polymerase C-terminal region-like"/>
    <property type="match status" value="1"/>
</dbReference>
<dbReference type="Proteomes" id="UP000095300">
    <property type="component" value="Unassembled WGS sequence"/>
</dbReference>
<dbReference type="CDD" id="cd05398">
    <property type="entry name" value="NT_ClassII-CCAase"/>
    <property type="match status" value="1"/>
</dbReference>
<dbReference type="GO" id="GO:0000049">
    <property type="term" value="F:tRNA binding"/>
    <property type="evidence" value="ECO:0007669"/>
    <property type="project" value="TreeGrafter"/>
</dbReference>
<reference evidence="12" key="1">
    <citation type="submission" date="2020-05" db="UniProtKB">
        <authorList>
            <consortium name="EnsemblMetazoa"/>
        </authorList>
    </citation>
    <scope>IDENTIFICATION</scope>
    <source>
        <strain evidence="12">USDA</strain>
    </source>
</reference>
<protein>
    <recommendedName>
        <fullName evidence="14">Poly A polymerase head domain-containing protein</fullName>
    </recommendedName>
</protein>
<dbReference type="InterPro" id="IPR043519">
    <property type="entry name" value="NT_sf"/>
</dbReference>
<evidence type="ECO:0000259" key="10">
    <source>
        <dbReference type="Pfam" id="PF01743"/>
    </source>
</evidence>
<dbReference type="Pfam" id="PF12627">
    <property type="entry name" value="PolyA_pol_RNAbd"/>
    <property type="match status" value="1"/>
</dbReference>
<dbReference type="Pfam" id="PF01743">
    <property type="entry name" value="PolyA_pol"/>
    <property type="match status" value="1"/>
</dbReference>
<comment type="similarity">
    <text evidence="2 9">Belongs to the tRNA nucleotidyltransferase/poly(A) polymerase family.</text>
</comment>
<keyword evidence="7" id="KW-0547">Nucleotide-binding</keyword>
<keyword evidence="3 9" id="KW-0808">Transferase</keyword>
<accession>A0A1I8PR30</accession>
<keyword evidence="8" id="KW-0460">Magnesium</keyword>
<dbReference type="STRING" id="35570.A0A1I8PR30"/>
<evidence type="ECO:0000256" key="5">
    <source>
        <dbReference type="ARBA" id="ARBA00022695"/>
    </source>
</evidence>
<name>A0A1I8PR30_STOCA</name>
<keyword evidence="4" id="KW-0819">tRNA processing</keyword>
<evidence type="ECO:0000256" key="9">
    <source>
        <dbReference type="RuleBase" id="RU003953"/>
    </source>
</evidence>
<dbReference type="InterPro" id="IPR050264">
    <property type="entry name" value="Bact_CCA-adding_enz_type3_sf"/>
</dbReference>
<evidence type="ECO:0000256" key="1">
    <source>
        <dbReference type="ARBA" id="ARBA00001946"/>
    </source>
</evidence>
<evidence type="ECO:0008006" key="14">
    <source>
        <dbReference type="Google" id="ProtNLM"/>
    </source>
</evidence>
<dbReference type="AlphaFoldDB" id="A0A1I8PR30"/>
<evidence type="ECO:0000313" key="13">
    <source>
        <dbReference type="Proteomes" id="UP000095300"/>
    </source>
</evidence>
<comment type="cofactor">
    <cofactor evidence="1">
        <name>Mg(2+)</name>
        <dbReference type="ChEBI" id="CHEBI:18420"/>
    </cofactor>
</comment>
<keyword evidence="9" id="KW-0694">RNA-binding</keyword>
<dbReference type="Gene3D" id="3.30.460.10">
    <property type="entry name" value="Beta Polymerase, domain 2"/>
    <property type="match status" value="1"/>
</dbReference>
<evidence type="ECO:0000256" key="8">
    <source>
        <dbReference type="ARBA" id="ARBA00022842"/>
    </source>
</evidence>
<keyword evidence="13" id="KW-1185">Reference proteome</keyword>
<dbReference type="SUPFAM" id="SSF81301">
    <property type="entry name" value="Nucleotidyltransferase"/>
    <property type="match status" value="1"/>
</dbReference>
<evidence type="ECO:0000313" key="12">
    <source>
        <dbReference type="EnsemblMetazoa" id="SCAU010323-PA"/>
    </source>
</evidence>
<dbReference type="OrthoDB" id="445712at2759"/>
<dbReference type="Gene3D" id="1.10.3090.10">
    <property type="entry name" value="cca-adding enzyme, domain 2"/>
    <property type="match status" value="1"/>
</dbReference>
<dbReference type="VEuPathDB" id="VectorBase:SCAU010323"/>
<dbReference type="KEGG" id="scac:106089218"/>
<dbReference type="GO" id="GO:0005739">
    <property type="term" value="C:mitochondrion"/>
    <property type="evidence" value="ECO:0007669"/>
    <property type="project" value="TreeGrafter"/>
</dbReference>
<dbReference type="GO" id="GO:0000166">
    <property type="term" value="F:nucleotide binding"/>
    <property type="evidence" value="ECO:0007669"/>
    <property type="project" value="UniProtKB-KW"/>
</dbReference>
<organism evidence="12 13">
    <name type="scientific">Stomoxys calcitrans</name>
    <name type="common">Stable fly</name>
    <name type="synonym">Conops calcitrans</name>
    <dbReference type="NCBI Taxonomy" id="35570"/>
    <lineage>
        <taxon>Eukaryota</taxon>
        <taxon>Metazoa</taxon>
        <taxon>Ecdysozoa</taxon>
        <taxon>Arthropoda</taxon>
        <taxon>Hexapoda</taxon>
        <taxon>Insecta</taxon>
        <taxon>Pterygota</taxon>
        <taxon>Neoptera</taxon>
        <taxon>Endopterygota</taxon>
        <taxon>Diptera</taxon>
        <taxon>Brachycera</taxon>
        <taxon>Muscomorpha</taxon>
        <taxon>Muscoidea</taxon>
        <taxon>Muscidae</taxon>
        <taxon>Stomoxys</taxon>
    </lineage>
</organism>
<keyword evidence="5" id="KW-0548">Nucleotidyltransferase</keyword>
<dbReference type="GO" id="GO:0046872">
    <property type="term" value="F:metal ion binding"/>
    <property type="evidence" value="ECO:0007669"/>
    <property type="project" value="UniProtKB-KW"/>
</dbReference>
<dbReference type="PANTHER" id="PTHR46173:SF1">
    <property type="entry name" value="CCA TRNA NUCLEOTIDYLTRANSFERASE 1, MITOCHONDRIAL"/>
    <property type="match status" value="1"/>
</dbReference>
<dbReference type="InterPro" id="IPR032828">
    <property type="entry name" value="PolyA_RNA-bd"/>
</dbReference>
<evidence type="ECO:0000256" key="2">
    <source>
        <dbReference type="ARBA" id="ARBA00007265"/>
    </source>
</evidence>
<evidence type="ECO:0000259" key="11">
    <source>
        <dbReference type="Pfam" id="PF12627"/>
    </source>
</evidence>